<dbReference type="EMBL" id="JBHSWI010000001">
    <property type="protein sequence ID" value="MFC6645018.1"/>
    <property type="molecule type" value="Genomic_DNA"/>
</dbReference>
<accession>A0ABW1Z7F6</accession>
<reference evidence="3" key="1">
    <citation type="journal article" date="2019" name="Int. J. Syst. Evol. Microbiol.">
        <title>The Global Catalogue of Microorganisms (GCM) 10K type strain sequencing project: providing services to taxonomists for standard genome sequencing and annotation.</title>
        <authorList>
            <consortium name="The Broad Institute Genomics Platform"/>
            <consortium name="The Broad Institute Genome Sequencing Center for Infectious Disease"/>
            <person name="Wu L."/>
            <person name="Ma J."/>
        </authorList>
    </citation>
    <scope>NUCLEOTIDE SEQUENCE [LARGE SCALE GENOMIC DNA]</scope>
    <source>
        <strain evidence="3">CGMCC 1.16026</strain>
    </source>
</reference>
<dbReference type="RefSeq" id="WP_263371417.1">
    <property type="nucleotide sequence ID" value="NZ_JAGSYD010000003.1"/>
</dbReference>
<proteinExistence type="predicted"/>
<evidence type="ECO:0000313" key="3">
    <source>
        <dbReference type="Proteomes" id="UP001596391"/>
    </source>
</evidence>
<feature type="region of interest" description="Disordered" evidence="1">
    <location>
        <begin position="17"/>
        <end position="36"/>
    </location>
</feature>
<name>A0ABW1Z7F6_9BACT</name>
<protein>
    <submittedName>
        <fullName evidence="2">Uncharacterized protein</fullName>
    </submittedName>
</protein>
<keyword evidence="3" id="KW-1185">Reference proteome</keyword>
<evidence type="ECO:0000313" key="2">
    <source>
        <dbReference type="EMBL" id="MFC6645018.1"/>
    </source>
</evidence>
<sequence length="163" mass="17859">MAILTFTASLCFTASGCKSPAPKPSPTASASQYPARPNITPPYVKLFHKTDDSLTLVVDEDVTDTQLAALLWELHDAAKAHTFDSIGIPQAFVDKRDPIVWMHIYRGAKCASEKYTNGKYPCGASYHGAADYTFGGFTHKDRDDGVVISNGKETHLWDPNTQH</sequence>
<gene>
    <name evidence="2" type="ORF">ACFQBQ_05305</name>
</gene>
<dbReference type="Proteomes" id="UP001596391">
    <property type="component" value="Unassembled WGS sequence"/>
</dbReference>
<organism evidence="2 3">
    <name type="scientific">Granulicella cerasi</name>
    <dbReference type="NCBI Taxonomy" id="741063"/>
    <lineage>
        <taxon>Bacteria</taxon>
        <taxon>Pseudomonadati</taxon>
        <taxon>Acidobacteriota</taxon>
        <taxon>Terriglobia</taxon>
        <taxon>Terriglobales</taxon>
        <taxon>Acidobacteriaceae</taxon>
        <taxon>Granulicella</taxon>
    </lineage>
</organism>
<evidence type="ECO:0000256" key="1">
    <source>
        <dbReference type="SAM" id="MobiDB-lite"/>
    </source>
</evidence>
<comment type="caution">
    <text evidence="2">The sequence shown here is derived from an EMBL/GenBank/DDBJ whole genome shotgun (WGS) entry which is preliminary data.</text>
</comment>